<dbReference type="AlphaFoldDB" id="A0A7W2A7X6"/>
<evidence type="ECO:0000313" key="3">
    <source>
        <dbReference type="Proteomes" id="UP000535491"/>
    </source>
</evidence>
<name>A0A7W2A7X6_9BACL</name>
<feature type="compositionally biased region" description="Low complexity" evidence="1">
    <location>
        <begin position="197"/>
        <end position="208"/>
    </location>
</feature>
<dbReference type="InterPro" id="IPR011009">
    <property type="entry name" value="Kinase-like_dom_sf"/>
</dbReference>
<accession>A0A7W2A7X6</accession>
<keyword evidence="3" id="KW-1185">Reference proteome</keyword>
<evidence type="ECO:0000256" key="1">
    <source>
        <dbReference type="SAM" id="MobiDB-lite"/>
    </source>
</evidence>
<dbReference type="Gene3D" id="1.10.510.10">
    <property type="entry name" value="Transferase(Phosphotransferase) domain 1"/>
    <property type="match status" value="1"/>
</dbReference>
<feature type="compositionally biased region" description="Basic residues" evidence="1">
    <location>
        <begin position="209"/>
        <end position="225"/>
    </location>
</feature>
<organism evidence="2 3">
    <name type="scientific">Paenactinomyces guangxiensis</name>
    <dbReference type="NCBI Taxonomy" id="1490290"/>
    <lineage>
        <taxon>Bacteria</taxon>
        <taxon>Bacillati</taxon>
        <taxon>Bacillota</taxon>
        <taxon>Bacilli</taxon>
        <taxon>Bacillales</taxon>
        <taxon>Thermoactinomycetaceae</taxon>
        <taxon>Paenactinomyces</taxon>
    </lineage>
</organism>
<evidence type="ECO:0008006" key="4">
    <source>
        <dbReference type="Google" id="ProtNLM"/>
    </source>
</evidence>
<protein>
    <recommendedName>
        <fullName evidence="4">Protein kinase domain-containing protein</fullName>
    </recommendedName>
</protein>
<evidence type="ECO:0000313" key="2">
    <source>
        <dbReference type="EMBL" id="MBA4493577.1"/>
    </source>
</evidence>
<comment type="caution">
    <text evidence="2">The sequence shown here is derived from an EMBL/GenBank/DDBJ whole genome shotgun (WGS) entry which is preliminary data.</text>
</comment>
<reference evidence="2 3" key="1">
    <citation type="submission" date="2020-07" db="EMBL/GenBank/DDBJ databases">
        <authorList>
            <person name="Feng H."/>
        </authorList>
    </citation>
    <scope>NUCLEOTIDE SEQUENCE [LARGE SCALE GENOMIC DNA]</scope>
    <source>
        <strain evidence="3">s-10</strain>
    </source>
</reference>
<dbReference type="SUPFAM" id="SSF56112">
    <property type="entry name" value="Protein kinase-like (PK-like)"/>
    <property type="match status" value="1"/>
</dbReference>
<dbReference type="Proteomes" id="UP000535491">
    <property type="component" value="Unassembled WGS sequence"/>
</dbReference>
<proteinExistence type="predicted"/>
<dbReference type="RefSeq" id="WP_181750796.1">
    <property type="nucleotide sequence ID" value="NZ_JACEIQ010000002.1"/>
</dbReference>
<gene>
    <name evidence="2" type="ORF">H1191_04585</name>
</gene>
<dbReference type="EMBL" id="JACEIQ010000002">
    <property type="protein sequence ID" value="MBA4493577.1"/>
    <property type="molecule type" value="Genomic_DNA"/>
</dbReference>
<feature type="region of interest" description="Disordered" evidence="1">
    <location>
        <begin position="191"/>
        <end position="225"/>
    </location>
</feature>
<sequence>MKPSFAMDQEAVDYLNAIVASGKIAESCSLLGEGLSGKVYDFEGYAVKVYKENFCENDDHLMLARLHDHPAFPVLQYKGQNHQFMVADKVSGYTLAEILKSGEKLNEHTFRQIERHVEDCYREGIIPHDLHLNNIMIDHDKNVKIVDTGRFFYSDDKGVFKDKIETDLEMLKYHLGLFGFFSSSRRKYRRHRKHSYSSRSYSSRSYSSSRRRHRRRRKYHSYSSS</sequence>